<evidence type="ECO:0000256" key="6">
    <source>
        <dbReference type="SAM" id="Phobius"/>
    </source>
</evidence>
<keyword evidence="4 6" id="KW-0472">Membrane</keyword>
<accession>A0A328A722</accession>
<protein>
    <submittedName>
        <fullName evidence="7">Holin</fullName>
    </submittedName>
</protein>
<dbReference type="NCBIfam" id="TIGR01593">
    <property type="entry name" value="holin_tox_secr"/>
    <property type="match status" value="1"/>
</dbReference>
<dbReference type="RefSeq" id="WP_111744754.1">
    <property type="nucleotide sequence ID" value="NZ_JBHSQY010000001.1"/>
</dbReference>
<evidence type="ECO:0000256" key="4">
    <source>
        <dbReference type="ARBA" id="ARBA00023136"/>
    </source>
</evidence>
<evidence type="ECO:0000256" key="2">
    <source>
        <dbReference type="ARBA" id="ARBA00022692"/>
    </source>
</evidence>
<gene>
    <name evidence="7" type="ORF">BHX94_01730</name>
</gene>
<dbReference type="EMBL" id="PZJG01000001">
    <property type="protein sequence ID" value="RAK50207.1"/>
    <property type="molecule type" value="Genomic_DNA"/>
</dbReference>
<evidence type="ECO:0000256" key="1">
    <source>
        <dbReference type="ARBA" id="ARBA00004141"/>
    </source>
</evidence>
<comment type="subcellular location">
    <subcellularLocation>
        <location evidence="1">Membrane</location>
        <topology evidence="1">Multi-pass membrane protein</topology>
    </subcellularLocation>
</comment>
<keyword evidence="2 6" id="KW-0812">Transmembrane</keyword>
<feature type="transmembrane region" description="Helical" evidence="6">
    <location>
        <begin position="22"/>
        <end position="41"/>
    </location>
</feature>
<proteinExistence type="inferred from homology"/>
<comment type="caution">
    <text evidence="7">The sequence shown here is derived from an EMBL/GenBank/DDBJ whole genome shotgun (WGS) entry which is preliminary data.</text>
</comment>
<evidence type="ECO:0000313" key="7">
    <source>
        <dbReference type="EMBL" id="RAK50207.1"/>
    </source>
</evidence>
<sequence length="161" mass="18159">MDKTVIFTDSQLFKQFFFSGDLYLIKALIVLMFIDIITGILKAFVNGNLWSRKSLFGYARKLLVFCIIILSNIIDQIIHMDGALVTATIFFYIANEGFSIFENSVQLGLPVPAEIKEKLAVISENKTSITTEIKEEFSTTKNEILGDYAEVKIKVEGSDKK</sequence>
<dbReference type="OrthoDB" id="88184at2"/>
<dbReference type="AlphaFoldDB" id="A0A328A722"/>
<dbReference type="InterPro" id="IPR006480">
    <property type="entry name" value="Phage_holin_4_1"/>
</dbReference>
<evidence type="ECO:0000256" key="5">
    <source>
        <dbReference type="ARBA" id="ARBA00023600"/>
    </source>
</evidence>
<evidence type="ECO:0000256" key="3">
    <source>
        <dbReference type="ARBA" id="ARBA00022989"/>
    </source>
</evidence>
<keyword evidence="3 6" id="KW-1133">Transmembrane helix</keyword>
<name>A0A328A722_9STAP</name>
<feature type="transmembrane region" description="Helical" evidence="6">
    <location>
        <begin position="62"/>
        <end position="93"/>
    </location>
</feature>
<comment type="similarity">
    <text evidence="5">Belongs to the bacteriophage holin family. Cp-1 holin subfamily.</text>
</comment>
<dbReference type="Proteomes" id="UP000249579">
    <property type="component" value="Unassembled WGS sequence"/>
</dbReference>
<dbReference type="GO" id="GO:0016020">
    <property type="term" value="C:membrane"/>
    <property type="evidence" value="ECO:0007669"/>
    <property type="project" value="UniProtKB-SubCell"/>
</dbReference>
<reference evidence="7 8" key="1">
    <citation type="journal article" date="2018" name="Front. Microbiol.">
        <title>Description and Comparative Genomics of Macrococcus caseolyticus subsp. hominis subsp. nov., Macrococcus goetzii sp. nov., Macrococcus epidermidis sp. nov., and Macrococcus bohemicus sp. nov., Novel Macrococci From Human Clinical Material With Virulence Potential and Suspected Uptake of Foreign DNA by Natural Transformation.</title>
        <authorList>
            <person name="Maslanova I."/>
            <person name="Wertheimer Z."/>
            <person name="Sedlacek I."/>
            <person name="Svec P."/>
            <person name="Indrakova A."/>
            <person name="Kovarovic V."/>
            <person name="Schumann P."/>
            <person name="Sproer C."/>
            <person name="Kralova S."/>
            <person name="Sedo O."/>
            <person name="Kristofova L."/>
            <person name="Vrbovska V."/>
            <person name="Fuzik T."/>
            <person name="Petras P."/>
            <person name="Zdrahal Z."/>
            <person name="Ruzickova V."/>
            <person name="Doskar J."/>
            <person name="Pantucek R."/>
        </authorList>
    </citation>
    <scope>NUCLEOTIDE SEQUENCE [LARGE SCALE GENOMIC DNA]</scope>
    <source>
        <strain evidence="7 8">03/115</strain>
    </source>
</reference>
<evidence type="ECO:0000313" key="8">
    <source>
        <dbReference type="Proteomes" id="UP000249579"/>
    </source>
</evidence>
<dbReference type="Pfam" id="PF05105">
    <property type="entry name" value="Phage_holin_4_1"/>
    <property type="match status" value="1"/>
</dbReference>
<organism evidence="7 8">
    <name type="scientific">Macrococcoides bohemicum</name>
    <dbReference type="NCBI Taxonomy" id="1903056"/>
    <lineage>
        <taxon>Bacteria</taxon>
        <taxon>Bacillati</taxon>
        <taxon>Bacillota</taxon>
        <taxon>Bacilli</taxon>
        <taxon>Bacillales</taxon>
        <taxon>Staphylococcaceae</taxon>
        <taxon>Macrococcoides</taxon>
    </lineage>
</organism>